<accession>A0A0W0SVG2</accession>
<keyword evidence="11" id="KW-1185">Reference proteome</keyword>
<dbReference type="GO" id="GO:0046872">
    <property type="term" value="F:metal ion binding"/>
    <property type="evidence" value="ECO:0007669"/>
    <property type="project" value="UniProtKB-KW"/>
</dbReference>
<name>A0A0W0SVG2_9GAMM</name>
<dbReference type="Pfam" id="PF02167">
    <property type="entry name" value="Cytochrom_C1"/>
    <property type="match status" value="1"/>
</dbReference>
<dbReference type="GO" id="GO:0009055">
    <property type="term" value="F:electron transfer activity"/>
    <property type="evidence" value="ECO:0007669"/>
    <property type="project" value="InterPro"/>
</dbReference>
<keyword evidence="5 9" id="KW-1133">Transmembrane helix</keyword>
<comment type="subcellular location">
    <subcellularLocation>
        <location evidence="1">Membrane</location>
    </subcellularLocation>
</comment>
<evidence type="ECO:0000256" key="2">
    <source>
        <dbReference type="ARBA" id="ARBA00022617"/>
    </source>
</evidence>
<evidence type="ECO:0000256" key="9">
    <source>
        <dbReference type="SAM" id="Phobius"/>
    </source>
</evidence>
<dbReference type="PANTHER" id="PTHR10266:SF3">
    <property type="entry name" value="CYTOCHROME C1, HEME PROTEIN, MITOCHONDRIAL"/>
    <property type="match status" value="1"/>
</dbReference>
<dbReference type="RefSeq" id="WP_058495326.1">
    <property type="nucleotide sequence ID" value="NZ_CAAAIU010000007.1"/>
</dbReference>
<keyword evidence="3 9" id="KW-0812">Transmembrane</keyword>
<reference evidence="10 11" key="1">
    <citation type="submission" date="2015-11" db="EMBL/GenBank/DDBJ databases">
        <title>Genomic analysis of 38 Legionella species identifies large and diverse effector repertoires.</title>
        <authorList>
            <person name="Burstein D."/>
            <person name="Amaro F."/>
            <person name="Zusman T."/>
            <person name="Lifshitz Z."/>
            <person name="Cohen O."/>
            <person name="Gilbert J.A."/>
            <person name="Pupko T."/>
            <person name="Shuman H.A."/>
            <person name="Segal G."/>
        </authorList>
    </citation>
    <scope>NUCLEOTIDE SEQUENCE [LARGE SCALE GENOMIC DNA]</scope>
    <source>
        <strain evidence="10 11">ATCC 700990</strain>
    </source>
</reference>
<evidence type="ECO:0000256" key="1">
    <source>
        <dbReference type="ARBA" id="ARBA00004370"/>
    </source>
</evidence>
<protein>
    <submittedName>
        <fullName evidence="10">Ubiquinol-cytochrome c reductase cytochrome c1 subunit</fullName>
        <ecNumber evidence="10">1.10.2.2</ecNumber>
    </submittedName>
</protein>
<evidence type="ECO:0000256" key="8">
    <source>
        <dbReference type="PIRSR" id="PIRSR602326-1"/>
    </source>
</evidence>
<gene>
    <name evidence="10" type="primary">petC</name>
    <name evidence="10" type="ORF">Ldro_1001</name>
</gene>
<sequence length="250" mass="28549">MNKQSIKFLIGLLALFLLKIAQSTTVNLLPVKVEVQDKARLQRGAKIFMNYCSGCHSLRYLRYNRMGNDLGLVTFDGQLDKKLLFNNLIFTSARIQDPIQISLPATDARQWFGLVPPDLSLVARERGASWLYTYLKSFYADSSRPFGTNNLLVPDAAMPNVLAPLEGEVVVVRENPEQTPHLLLKDKGEMSQQQFDNMLEDLVSFLVYVSEPAQLIRYRIGLVVLAFLGVFLLVAYWLKKLYWKECRDKI</sequence>
<dbReference type="InterPro" id="IPR002326">
    <property type="entry name" value="Cyt_c1"/>
</dbReference>
<comment type="caution">
    <text evidence="10">The sequence shown here is derived from an EMBL/GenBank/DDBJ whole genome shotgun (WGS) entry which is preliminary data.</text>
</comment>
<dbReference type="EC" id="1.10.2.2" evidence="10"/>
<feature type="binding site" description="covalent" evidence="8">
    <location>
        <position position="52"/>
    </location>
    <ligand>
        <name>heme c</name>
        <dbReference type="ChEBI" id="CHEBI:61717"/>
    </ligand>
</feature>
<keyword evidence="10" id="KW-0560">Oxidoreductase</keyword>
<organism evidence="10 11">
    <name type="scientific">Legionella drozanskii LLAP-1</name>
    <dbReference type="NCBI Taxonomy" id="1212489"/>
    <lineage>
        <taxon>Bacteria</taxon>
        <taxon>Pseudomonadati</taxon>
        <taxon>Pseudomonadota</taxon>
        <taxon>Gammaproteobacteria</taxon>
        <taxon>Legionellales</taxon>
        <taxon>Legionellaceae</taxon>
        <taxon>Legionella</taxon>
    </lineage>
</organism>
<dbReference type="AlphaFoldDB" id="A0A0W0SVG2"/>
<feature type="transmembrane region" description="Helical" evidence="9">
    <location>
        <begin position="218"/>
        <end position="238"/>
    </location>
</feature>
<dbReference type="Proteomes" id="UP000054736">
    <property type="component" value="Unassembled WGS sequence"/>
</dbReference>
<dbReference type="STRING" id="1212489.Ldro_1001"/>
<dbReference type="GO" id="GO:0020037">
    <property type="term" value="F:heme binding"/>
    <property type="evidence" value="ECO:0007669"/>
    <property type="project" value="InterPro"/>
</dbReference>
<evidence type="ECO:0000313" key="11">
    <source>
        <dbReference type="Proteomes" id="UP000054736"/>
    </source>
</evidence>
<dbReference type="Gene3D" id="1.10.760.10">
    <property type="entry name" value="Cytochrome c-like domain"/>
    <property type="match status" value="1"/>
</dbReference>
<dbReference type="PATRIC" id="fig|1212489.4.peg.1054"/>
<evidence type="ECO:0000256" key="6">
    <source>
        <dbReference type="ARBA" id="ARBA00023004"/>
    </source>
</evidence>
<feature type="binding site" description="covalent" evidence="8">
    <location>
        <position position="55"/>
    </location>
    <ligand>
        <name>heme c</name>
        <dbReference type="ChEBI" id="CHEBI:61717"/>
    </ligand>
</feature>
<dbReference type="PRINTS" id="PR00603">
    <property type="entry name" value="CYTOCHROMEC1"/>
</dbReference>
<dbReference type="SUPFAM" id="SSF46626">
    <property type="entry name" value="Cytochrome c"/>
    <property type="match status" value="1"/>
</dbReference>
<evidence type="ECO:0000256" key="4">
    <source>
        <dbReference type="ARBA" id="ARBA00022723"/>
    </source>
</evidence>
<keyword evidence="4 8" id="KW-0479">Metal-binding</keyword>
<keyword evidence="7 9" id="KW-0472">Membrane</keyword>
<feature type="binding site" description="covalent" evidence="8">
    <location>
        <position position="56"/>
    </location>
    <ligand>
        <name>heme c</name>
        <dbReference type="ChEBI" id="CHEBI:61717"/>
    </ligand>
</feature>
<dbReference type="GO" id="GO:0016491">
    <property type="term" value="F:oxidoreductase activity"/>
    <property type="evidence" value="ECO:0007669"/>
    <property type="project" value="UniProtKB-KW"/>
</dbReference>
<comment type="cofactor">
    <cofactor evidence="8">
        <name>heme c</name>
        <dbReference type="ChEBI" id="CHEBI:61717"/>
    </cofactor>
    <text evidence="8">Binds 1 heme c group covalently per subunit.</text>
</comment>
<keyword evidence="6 8" id="KW-0408">Iron</keyword>
<dbReference type="InterPro" id="IPR036909">
    <property type="entry name" value="Cyt_c-like_dom_sf"/>
</dbReference>
<evidence type="ECO:0000313" key="10">
    <source>
        <dbReference type="EMBL" id="KTC87382.1"/>
    </source>
</evidence>
<dbReference type="GO" id="GO:0016020">
    <property type="term" value="C:membrane"/>
    <property type="evidence" value="ECO:0007669"/>
    <property type="project" value="UniProtKB-SubCell"/>
</dbReference>
<proteinExistence type="predicted"/>
<dbReference type="EMBL" id="LNXY01000020">
    <property type="protein sequence ID" value="KTC87382.1"/>
    <property type="molecule type" value="Genomic_DNA"/>
</dbReference>
<evidence type="ECO:0000256" key="7">
    <source>
        <dbReference type="ARBA" id="ARBA00023136"/>
    </source>
</evidence>
<dbReference type="PANTHER" id="PTHR10266">
    <property type="entry name" value="CYTOCHROME C1"/>
    <property type="match status" value="1"/>
</dbReference>
<evidence type="ECO:0000256" key="3">
    <source>
        <dbReference type="ARBA" id="ARBA00022692"/>
    </source>
</evidence>
<keyword evidence="2 8" id="KW-0349">Heme</keyword>
<evidence type="ECO:0000256" key="5">
    <source>
        <dbReference type="ARBA" id="ARBA00022989"/>
    </source>
</evidence>